<evidence type="ECO:0008006" key="5">
    <source>
        <dbReference type="Google" id="ProtNLM"/>
    </source>
</evidence>
<feature type="compositionally biased region" description="Pro residues" evidence="1">
    <location>
        <begin position="62"/>
        <end position="75"/>
    </location>
</feature>
<feature type="compositionally biased region" description="Low complexity" evidence="1">
    <location>
        <begin position="22"/>
        <end position="38"/>
    </location>
</feature>
<proteinExistence type="predicted"/>
<dbReference type="Proteomes" id="UP000654471">
    <property type="component" value="Unassembled WGS sequence"/>
</dbReference>
<keyword evidence="4" id="KW-1185">Reference proteome</keyword>
<evidence type="ECO:0000256" key="2">
    <source>
        <dbReference type="SAM" id="Phobius"/>
    </source>
</evidence>
<feature type="transmembrane region" description="Helical" evidence="2">
    <location>
        <begin position="89"/>
        <end position="113"/>
    </location>
</feature>
<evidence type="ECO:0000313" key="3">
    <source>
        <dbReference type="EMBL" id="GGU70165.1"/>
    </source>
</evidence>
<feature type="region of interest" description="Disordered" evidence="1">
    <location>
        <begin position="1"/>
        <end position="78"/>
    </location>
</feature>
<evidence type="ECO:0000313" key="4">
    <source>
        <dbReference type="Proteomes" id="UP000654471"/>
    </source>
</evidence>
<keyword evidence="2" id="KW-0472">Membrane</keyword>
<dbReference type="EMBL" id="BMRP01000013">
    <property type="protein sequence ID" value="GGU70165.1"/>
    <property type="molecule type" value="Genomic_DNA"/>
</dbReference>
<sequence>MSTALRPATPATAPPRPPAAPAPAEIPANPGYPAHPGTPGAPGAPGHPVPTRPDNRISLSDPPQPVRPKPQPDLGPAPRRSRVGLVAQFVLQFLYIPLWALIAICLTVLAIAIDADSNASVGPPAIAFGFVRAGISWRRLRVEWSGRPEDWEPFTEPLLKDRIGKGERNSGWGAAELLPSGVRRATASIELRYFRGLGPGRVDRMAQQYGWAVDWDNYRPASENLPLFRMMPPPEQHGVPAPNSPSPAPGAPWGPLPCRVLMPLLTFVFMPRVRSLELRRSPDAYVAHLRTHLAEKFRTELARDPSKGYKADEWGRILRRVGVNTWHFRGAGAHAVLRVAAEHGWQLDHSYPADPVGELHLCRPNTVSGQGG</sequence>
<feature type="compositionally biased region" description="Low complexity" evidence="1">
    <location>
        <begin position="1"/>
        <end position="11"/>
    </location>
</feature>
<keyword evidence="2" id="KW-1133">Transmembrane helix</keyword>
<organism evidence="3 4">
    <name type="scientific">Streptomyces albospinus</name>
    <dbReference type="NCBI Taxonomy" id="285515"/>
    <lineage>
        <taxon>Bacteria</taxon>
        <taxon>Bacillati</taxon>
        <taxon>Actinomycetota</taxon>
        <taxon>Actinomycetes</taxon>
        <taxon>Kitasatosporales</taxon>
        <taxon>Streptomycetaceae</taxon>
        <taxon>Streptomyces</taxon>
    </lineage>
</organism>
<reference evidence="4" key="1">
    <citation type="journal article" date="2019" name="Int. J. Syst. Evol. Microbiol.">
        <title>The Global Catalogue of Microorganisms (GCM) 10K type strain sequencing project: providing services to taxonomists for standard genome sequencing and annotation.</title>
        <authorList>
            <consortium name="The Broad Institute Genomics Platform"/>
            <consortium name="The Broad Institute Genome Sequencing Center for Infectious Disease"/>
            <person name="Wu L."/>
            <person name="Ma J."/>
        </authorList>
    </citation>
    <scope>NUCLEOTIDE SEQUENCE [LARGE SCALE GENOMIC DNA]</scope>
    <source>
        <strain evidence="4">JCM 3399</strain>
    </source>
</reference>
<accession>A0ABQ2V5T5</accession>
<evidence type="ECO:0000256" key="1">
    <source>
        <dbReference type="SAM" id="MobiDB-lite"/>
    </source>
</evidence>
<keyword evidence="2" id="KW-0812">Transmembrane</keyword>
<name>A0ABQ2V5T5_9ACTN</name>
<protein>
    <recommendedName>
        <fullName evidence="5">LigA protein</fullName>
    </recommendedName>
</protein>
<dbReference type="RefSeq" id="WP_189301774.1">
    <property type="nucleotide sequence ID" value="NZ_BMRP01000013.1"/>
</dbReference>
<comment type="caution">
    <text evidence="3">The sequence shown here is derived from an EMBL/GenBank/DDBJ whole genome shotgun (WGS) entry which is preliminary data.</text>
</comment>
<gene>
    <name evidence="3" type="ORF">GCM10010211_39770</name>
</gene>
<feature type="compositionally biased region" description="Pro residues" evidence="1">
    <location>
        <begin position="12"/>
        <end position="21"/>
    </location>
</feature>